<dbReference type="EMBL" id="CP067334">
    <property type="protein sequence ID" value="QXE27906.1"/>
    <property type="molecule type" value="Genomic_DNA"/>
</dbReference>
<evidence type="ECO:0000256" key="1">
    <source>
        <dbReference type="SAM" id="MobiDB-lite"/>
    </source>
</evidence>
<sequence length="465" mass="49489">MKDKTDNNELNDFSLENITSRVRARAETNPALFTLTGSTITSTKPIDMNSQNISGVADPKQNSDAVSLGYLQSNYVSKTDPNSGYLSTQGGTMSGNINMNGNSIINVKMPEQSETLRSLNPSAAATVGYVMSTADTVTNNPQINEAVQKISDVSGKVSIIEAALGIPPSQEKPPEEEQPPVEEPAPDTSLFVKISGSTMSGDLDMTNHTVKNVKTPTDSNPKDAANVEYVQSKITTPQIGFLGNTITGQTQVTDYFNWKTTTSPPLPLAPSQATPAVPVSDPDGSPTTPAPNVPKPVLPQPIRMDSTPGSQPGADEPDGTEEPTKTDNVTSTPISDKYLKIEESDTQTIKVLCPGILILSATANWSGNTAANISVILNPSTQETERSRLDNKTAESDTVVYTVSALQSGQNLFFQMPVQQPSDLKLKLNSTTNGTPARAGAKNLNASSWSWQTTLLPSNFQTASI</sequence>
<feature type="compositionally biased region" description="Polar residues" evidence="1">
    <location>
        <begin position="195"/>
        <end position="219"/>
    </location>
</feature>
<keyword evidence="3" id="KW-1185">Reference proteome</keyword>
<reference evidence="2" key="1">
    <citation type="submission" date="2021-01" db="EMBL/GenBank/DDBJ databases">
        <title>Chlamydial infections in birds of prey presented to California wildlife rehabilitation facilities.</title>
        <authorList>
            <person name="Seibert B.A."/>
            <person name="Keel M.K."/>
            <person name="Kelly T.R."/>
            <person name="Nilsen R.A."/>
            <person name="Pesti D.R."/>
            <person name="Ciembor P.X."/>
            <person name="Gregory C.R."/>
            <person name="Ritchie B.W."/>
            <person name="Hawkins M.G."/>
        </authorList>
    </citation>
    <scope>NUCLEOTIDE SEQUENCE [LARGE SCALE GENOMIC DNA]</scope>
    <source>
        <strain evidence="2">SWA</strain>
    </source>
</reference>
<evidence type="ECO:0000313" key="2">
    <source>
        <dbReference type="EMBL" id="QXE27906.1"/>
    </source>
</evidence>
<proteinExistence type="predicted"/>
<feature type="compositionally biased region" description="Pro residues" evidence="1">
    <location>
        <begin position="288"/>
        <end position="299"/>
    </location>
</feature>
<feature type="region of interest" description="Disordered" evidence="1">
    <location>
        <begin position="165"/>
        <end position="223"/>
    </location>
</feature>
<accession>A0ABX8LDM6</accession>
<evidence type="ECO:0000313" key="3">
    <source>
        <dbReference type="Proteomes" id="UP000683565"/>
    </source>
</evidence>
<protein>
    <submittedName>
        <fullName evidence="2">Uncharacterized protein</fullName>
    </submittedName>
</protein>
<dbReference type="RefSeq" id="WP_131744272.1">
    <property type="nucleotide sequence ID" value="NZ_CAAAFM010000002.1"/>
</dbReference>
<dbReference type="Proteomes" id="UP000683565">
    <property type="component" value="Chromosome"/>
</dbReference>
<name>A0ABX8LDM6_9CHLA</name>
<feature type="region of interest" description="Disordered" evidence="1">
    <location>
        <begin position="263"/>
        <end position="332"/>
    </location>
</feature>
<organism evidence="2 3">
    <name type="scientific">Chlamydia buteonis</name>
    <dbReference type="NCBI Taxonomy" id="2494525"/>
    <lineage>
        <taxon>Bacteria</taxon>
        <taxon>Pseudomonadati</taxon>
        <taxon>Chlamydiota</taxon>
        <taxon>Chlamydiia</taxon>
        <taxon>Chlamydiales</taxon>
        <taxon>Chlamydiaceae</taxon>
        <taxon>Chlamydia/Chlamydophila group</taxon>
        <taxon>Chlamydia</taxon>
    </lineage>
</organism>
<gene>
    <name evidence="2" type="ORF">JJJ19_04775</name>
</gene>